<gene>
    <name evidence="5" type="ORF">OLEA9_A086868</name>
</gene>
<evidence type="ECO:0000313" key="5">
    <source>
        <dbReference type="EMBL" id="CAA2953730.1"/>
    </source>
</evidence>
<reference evidence="5 6" key="1">
    <citation type="submission" date="2019-12" db="EMBL/GenBank/DDBJ databases">
        <authorList>
            <person name="Alioto T."/>
            <person name="Alioto T."/>
            <person name="Gomez Garrido J."/>
        </authorList>
    </citation>
    <scope>NUCLEOTIDE SEQUENCE [LARGE SCALE GENOMIC DNA]</scope>
</reference>
<dbReference type="Proteomes" id="UP000594638">
    <property type="component" value="Unassembled WGS sequence"/>
</dbReference>
<dbReference type="Gramene" id="OE9A086868T1">
    <property type="protein sequence ID" value="OE9A086868C1"/>
    <property type="gene ID" value="OE9A086868"/>
</dbReference>
<name>A0A8S0PIL4_OLEEU</name>
<evidence type="ECO:0000256" key="3">
    <source>
        <dbReference type="SAM" id="MobiDB-lite"/>
    </source>
</evidence>
<dbReference type="SUPFAM" id="SSF49764">
    <property type="entry name" value="HSP20-like chaperones"/>
    <property type="match status" value="1"/>
</dbReference>
<organism evidence="5 6">
    <name type="scientific">Olea europaea subsp. europaea</name>
    <dbReference type="NCBI Taxonomy" id="158383"/>
    <lineage>
        <taxon>Eukaryota</taxon>
        <taxon>Viridiplantae</taxon>
        <taxon>Streptophyta</taxon>
        <taxon>Embryophyta</taxon>
        <taxon>Tracheophyta</taxon>
        <taxon>Spermatophyta</taxon>
        <taxon>Magnoliopsida</taxon>
        <taxon>eudicotyledons</taxon>
        <taxon>Gunneridae</taxon>
        <taxon>Pentapetalae</taxon>
        <taxon>asterids</taxon>
        <taxon>lamiids</taxon>
        <taxon>Lamiales</taxon>
        <taxon>Oleaceae</taxon>
        <taxon>Oleeae</taxon>
        <taxon>Olea</taxon>
    </lineage>
</organism>
<dbReference type="EMBL" id="CACTIH010000097">
    <property type="protein sequence ID" value="CAA2953730.1"/>
    <property type="molecule type" value="Genomic_DNA"/>
</dbReference>
<comment type="caution">
    <text evidence="5">The sequence shown here is derived from an EMBL/GenBank/DDBJ whole genome shotgun (WGS) entry which is preliminary data.</text>
</comment>
<evidence type="ECO:0000256" key="1">
    <source>
        <dbReference type="PROSITE-ProRule" id="PRU00285"/>
    </source>
</evidence>
<dbReference type="PROSITE" id="PS01031">
    <property type="entry name" value="SHSP"/>
    <property type="match status" value="1"/>
</dbReference>
<proteinExistence type="inferred from homology"/>
<evidence type="ECO:0000313" key="6">
    <source>
        <dbReference type="Proteomes" id="UP000594638"/>
    </source>
</evidence>
<dbReference type="InterPro" id="IPR008978">
    <property type="entry name" value="HSP20-like_chaperone"/>
</dbReference>
<dbReference type="InterPro" id="IPR039321">
    <property type="entry name" value="IDM2/3-like"/>
</dbReference>
<feature type="domain" description="SHSP" evidence="4">
    <location>
        <begin position="106"/>
        <end position="223"/>
    </location>
</feature>
<dbReference type="OrthoDB" id="1512991at2759"/>
<feature type="region of interest" description="Disordered" evidence="3">
    <location>
        <begin position="1"/>
        <end position="29"/>
    </location>
</feature>
<dbReference type="GO" id="GO:0005634">
    <property type="term" value="C:nucleus"/>
    <property type="evidence" value="ECO:0007669"/>
    <property type="project" value="TreeGrafter"/>
</dbReference>
<dbReference type="FunFam" id="2.60.40.790:FF:000049">
    <property type="entry name" value="Increased DNA methylation 3"/>
    <property type="match status" value="1"/>
</dbReference>
<dbReference type="PANTHER" id="PTHR34661">
    <property type="entry name" value="INCREASED DNA METHYLATION 3"/>
    <property type="match status" value="1"/>
</dbReference>
<comment type="similarity">
    <text evidence="1 2">Belongs to the small heat shock protein (HSP20) family.</text>
</comment>
<accession>A0A8S0PIL4</accession>
<dbReference type="AlphaFoldDB" id="A0A8S0PIL4"/>
<dbReference type="Pfam" id="PF00011">
    <property type="entry name" value="HSP20"/>
    <property type="match status" value="1"/>
</dbReference>
<keyword evidence="6" id="KW-1185">Reference proteome</keyword>
<dbReference type="CDD" id="cd06464">
    <property type="entry name" value="ACD_sHsps-like"/>
    <property type="match status" value="1"/>
</dbReference>
<evidence type="ECO:0000256" key="2">
    <source>
        <dbReference type="RuleBase" id="RU003616"/>
    </source>
</evidence>
<feature type="compositionally biased region" description="Polar residues" evidence="3">
    <location>
        <begin position="12"/>
        <end position="23"/>
    </location>
</feature>
<dbReference type="Gene3D" id="2.60.40.790">
    <property type="match status" value="1"/>
</dbReference>
<dbReference type="PANTHER" id="PTHR34661:SF8">
    <property type="entry name" value="ALPHA-CRYSTALLIN DOMAIN-CONTAINING PROTEIN 22.3"/>
    <property type="match status" value="1"/>
</dbReference>
<protein>
    <recommendedName>
        <fullName evidence="4">SHSP domain-containing protein</fullName>
    </recommendedName>
</protein>
<evidence type="ECO:0000259" key="4">
    <source>
        <dbReference type="PROSITE" id="PS01031"/>
    </source>
</evidence>
<dbReference type="InterPro" id="IPR002068">
    <property type="entry name" value="A-crystallin/Hsp20_dom"/>
</dbReference>
<sequence length="223" mass="23935">MSSSPFPRAPHSSWTQNSTNNGTRPLRPQFHVLDVPPLNCVPYSGPLPGSASTPIDIDGIPSPRVNSRPPIVNHPAMVFMPSCTTNEEWSNIVAATRSGIVLSGSAASGKMGSPIGAVDVGESEDKYIFRVALPGVSRVENTFTCDFEPDGKVMIKGISSTGEQTVQKQNMVFIMLSQYLCPPGEFSISFQLPGAIDHQQVKAVFGIDGIFEGVVKKRQPSSF</sequence>